<feature type="compositionally biased region" description="Low complexity" evidence="2">
    <location>
        <begin position="143"/>
        <end position="156"/>
    </location>
</feature>
<feature type="compositionally biased region" description="Low complexity" evidence="2">
    <location>
        <begin position="106"/>
        <end position="116"/>
    </location>
</feature>
<protein>
    <recommendedName>
        <fullName evidence="3">C2H2-type domain-containing protein</fullName>
    </recommendedName>
</protein>
<dbReference type="PROSITE" id="PS50157">
    <property type="entry name" value="ZINC_FINGER_C2H2_2"/>
    <property type="match status" value="1"/>
</dbReference>
<dbReference type="RefSeq" id="XP_025570849.1">
    <property type="nucleotide sequence ID" value="XM_025723461.1"/>
</dbReference>
<dbReference type="EMBL" id="KZ824474">
    <property type="protein sequence ID" value="RAK96521.1"/>
    <property type="molecule type" value="Genomic_DNA"/>
</dbReference>
<reference evidence="4 5" key="1">
    <citation type="submission" date="2018-02" db="EMBL/GenBank/DDBJ databases">
        <title>The genomes of Aspergillus section Nigri reveals drivers in fungal speciation.</title>
        <authorList>
            <consortium name="DOE Joint Genome Institute"/>
            <person name="Vesth T.C."/>
            <person name="Nybo J."/>
            <person name="Theobald S."/>
            <person name="Brandl J."/>
            <person name="Frisvad J.C."/>
            <person name="Nielsen K.F."/>
            <person name="Lyhne E.K."/>
            <person name="Kogle M.E."/>
            <person name="Kuo A."/>
            <person name="Riley R."/>
            <person name="Clum A."/>
            <person name="Nolan M."/>
            <person name="Lipzen A."/>
            <person name="Salamov A."/>
            <person name="Henrissat B."/>
            <person name="Wiebenga A."/>
            <person name="De vries R.P."/>
            <person name="Grigoriev I.V."/>
            <person name="Mortensen U.H."/>
            <person name="Andersen M.R."/>
            <person name="Baker S.E."/>
        </authorList>
    </citation>
    <scope>NUCLEOTIDE SEQUENCE [LARGE SCALE GENOMIC DNA]</scope>
    <source>
        <strain evidence="4 5">CBS 121593</strain>
    </source>
</reference>
<feature type="compositionally biased region" description="Polar residues" evidence="2">
    <location>
        <begin position="126"/>
        <end position="136"/>
    </location>
</feature>
<feature type="domain" description="C2H2-type" evidence="3">
    <location>
        <begin position="210"/>
        <end position="239"/>
    </location>
</feature>
<keyword evidence="5" id="KW-1185">Reference proteome</keyword>
<evidence type="ECO:0000256" key="2">
    <source>
        <dbReference type="SAM" id="MobiDB-lite"/>
    </source>
</evidence>
<dbReference type="AlphaFoldDB" id="A0A395GLY3"/>
<feature type="compositionally biased region" description="Pro residues" evidence="2">
    <location>
        <begin position="157"/>
        <end position="167"/>
    </location>
</feature>
<dbReference type="GO" id="GO:0008270">
    <property type="term" value="F:zinc ion binding"/>
    <property type="evidence" value="ECO:0007669"/>
    <property type="project" value="UniProtKB-KW"/>
</dbReference>
<gene>
    <name evidence="4" type="ORF">BO80DRAFT_484263</name>
</gene>
<dbReference type="SMART" id="SM00355">
    <property type="entry name" value="ZnF_C2H2"/>
    <property type="match status" value="2"/>
</dbReference>
<feature type="compositionally biased region" description="Polar residues" evidence="2">
    <location>
        <begin position="49"/>
        <end position="64"/>
    </location>
</feature>
<dbReference type="PROSITE" id="PS00028">
    <property type="entry name" value="ZINC_FINGER_C2H2_1"/>
    <property type="match status" value="1"/>
</dbReference>
<dbReference type="OrthoDB" id="10612649at2759"/>
<keyword evidence="1" id="KW-0862">Zinc</keyword>
<dbReference type="VEuPathDB" id="FungiDB:BO80DRAFT_484263"/>
<evidence type="ECO:0000313" key="4">
    <source>
        <dbReference type="EMBL" id="RAK96521.1"/>
    </source>
</evidence>
<evidence type="ECO:0000313" key="5">
    <source>
        <dbReference type="Proteomes" id="UP000249402"/>
    </source>
</evidence>
<feature type="region of interest" description="Disordered" evidence="2">
    <location>
        <begin position="96"/>
        <end position="174"/>
    </location>
</feature>
<keyword evidence="1" id="KW-0863">Zinc-finger</keyword>
<dbReference type="GeneID" id="37228326"/>
<keyword evidence="1" id="KW-0479">Metal-binding</keyword>
<feature type="region of interest" description="Disordered" evidence="2">
    <location>
        <begin position="1"/>
        <end position="72"/>
    </location>
</feature>
<evidence type="ECO:0000256" key="1">
    <source>
        <dbReference type="PROSITE-ProRule" id="PRU00042"/>
    </source>
</evidence>
<sequence>MDTRPDHFTPSHLNPLMTMNTSTTATDPDTPMTDPTDPTPDTPLLSIEANPNPQAPNLNTTPQPNRIRHPTSPIQLDDLYLPIIWDETWEAPIIEAPYRPRPHNPSPSSSSSPTDTDNTDIDTDTKQCTYLPSPEQSDQDAYPTTTTTTTTTEETNLPPPPQPPSTPSPRKHHPTHTPLICEWKNCTTKHRYTSYEGLFNHIKLAHLDAVRCAVCHKVLLNVGMLRKHERVYGHSGMSGTGSN</sequence>
<proteinExistence type="predicted"/>
<accession>A0A395GLY3</accession>
<dbReference type="Proteomes" id="UP000249402">
    <property type="component" value="Unassembled WGS sequence"/>
</dbReference>
<dbReference type="InterPro" id="IPR013087">
    <property type="entry name" value="Znf_C2H2_type"/>
</dbReference>
<organism evidence="4 5">
    <name type="scientific">Aspergillus ibericus CBS 121593</name>
    <dbReference type="NCBI Taxonomy" id="1448316"/>
    <lineage>
        <taxon>Eukaryota</taxon>
        <taxon>Fungi</taxon>
        <taxon>Dikarya</taxon>
        <taxon>Ascomycota</taxon>
        <taxon>Pezizomycotina</taxon>
        <taxon>Eurotiomycetes</taxon>
        <taxon>Eurotiomycetidae</taxon>
        <taxon>Eurotiales</taxon>
        <taxon>Aspergillaceae</taxon>
        <taxon>Aspergillus</taxon>
        <taxon>Aspergillus subgen. Circumdati</taxon>
    </lineage>
</organism>
<name>A0A395GLY3_9EURO</name>
<feature type="compositionally biased region" description="Low complexity" evidence="2">
    <location>
        <begin position="15"/>
        <end position="36"/>
    </location>
</feature>
<evidence type="ECO:0000259" key="3">
    <source>
        <dbReference type="PROSITE" id="PS50157"/>
    </source>
</evidence>